<organism evidence="1 2">
    <name type="scientific">Gimesia chilikensis</name>
    <dbReference type="NCBI Taxonomy" id="2605989"/>
    <lineage>
        <taxon>Bacteria</taxon>
        <taxon>Pseudomonadati</taxon>
        <taxon>Planctomycetota</taxon>
        <taxon>Planctomycetia</taxon>
        <taxon>Planctomycetales</taxon>
        <taxon>Planctomycetaceae</taxon>
        <taxon>Gimesia</taxon>
    </lineage>
</organism>
<dbReference type="AlphaFoldDB" id="A0A517WCY0"/>
<proteinExistence type="predicted"/>
<evidence type="ECO:0000313" key="1">
    <source>
        <dbReference type="EMBL" id="QDU03110.1"/>
    </source>
</evidence>
<dbReference type="Proteomes" id="UP000320722">
    <property type="component" value="Chromosome"/>
</dbReference>
<gene>
    <name evidence="1" type="ORF">V6x_28220</name>
</gene>
<reference evidence="1 2" key="1">
    <citation type="submission" date="2019-02" db="EMBL/GenBank/DDBJ databases">
        <title>Deep-cultivation of Planctomycetes and their phenomic and genomic characterization uncovers novel biology.</title>
        <authorList>
            <person name="Wiegand S."/>
            <person name="Jogler M."/>
            <person name="Boedeker C."/>
            <person name="Pinto D."/>
            <person name="Vollmers J."/>
            <person name="Rivas-Marin E."/>
            <person name="Kohn T."/>
            <person name="Peeters S.H."/>
            <person name="Heuer A."/>
            <person name="Rast P."/>
            <person name="Oberbeckmann S."/>
            <person name="Bunk B."/>
            <person name="Jeske O."/>
            <person name="Meyerdierks A."/>
            <person name="Storesund J.E."/>
            <person name="Kallscheuer N."/>
            <person name="Luecker S."/>
            <person name="Lage O.M."/>
            <person name="Pohl T."/>
            <person name="Merkel B.J."/>
            <person name="Hornburger P."/>
            <person name="Mueller R.-W."/>
            <person name="Bruemmer F."/>
            <person name="Labrenz M."/>
            <person name="Spormann A.M."/>
            <person name="Op den Camp H."/>
            <person name="Overmann J."/>
            <person name="Amann R."/>
            <person name="Jetten M.S.M."/>
            <person name="Mascher T."/>
            <person name="Medema M.H."/>
            <person name="Devos D.P."/>
            <person name="Kaster A.-K."/>
            <person name="Ovreas L."/>
            <person name="Rohde M."/>
            <person name="Galperin M.Y."/>
            <person name="Jogler C."/>
        </authorList>
    </citation>
    <scope>NUCLEOTIDE SEQUENCE [LARGE SCALE GENOMIC DNA]</scope>
    <source>
        <strain evidence="1 2">V6</strain>
    </source>
</reference>
<name>A0A517WCY0_9PLAN</name>
<protein>
    <submittedName>
        <fullName evidence="1">Uncharacterized protein</fullName>
    </submittedName>
</protein>
<dbReference type="EMBL" id="CP036347">
    <property type="protein sequence ID" value="QDU03110.1"/>
    <property type="molecule type" value="Genomic_DNA"/>
</dbReference>
<accession>A0A517WCY0</accession>
<sequence length="95" mass="10677">MKASIELEWLQKKIESGDMSPDEPLFVLRARDIFASKVVREWVELANETCFSVAADAPVPFGKIREAENLANEMDAWPIKQTPGRPDTRVDSSAE</sequence>
<dbReference type="RefSeq" id="WP_145040661.1">
    <property type="nucleotide sequence ID" value="NZ_CP036347.1"/>
</dbReference>
<evidence type="ECO:0000313" key="2">
    <source>
        <dbReference type="Proteomes" id="UP000320722"/>
    </source>
</evidence>